<organism evidence="1 2">
    <name type="scientific">Commensalibacter oyaizuii</name>
    <dbReference type="NCBI Taxonomy" id="3043873"/>
    <lineage>
        <taxon>Bacteria</taxon>
        <taxon>Pseudomonadati</taxon>
        <taxon>Pseudomonadota</taxon>
        <taxon>Alphaproteobacteria</taxon>
        <taxon>Acetobacterales</taxon>
        <taxon>Acetobacteraceae</taxon>
    </lineage>
</organism>
<accession>A0ABT6Q0N2</accession>
<proteinExistence type="predicted"/>
<gene>
    <name evidence="1" type="ORF">QJV27_04450</name>
</gene>
<dbReference type="RefSeq" id="WP_281447770.1">
    <property type="nucleotide sequence ID" value="NZ_JASBAO010000001.1"/>
</dbReference>
<dbReference type="Proteomes" id="UP001431634">
    <property type="component" value="Unassembled WGS sequence"/>
</dbReference>
<comment type="caution">
    <text evidence="1">The sequence shown here is derived from an EMBL/GenBank/DDBJ whole genome shotgun (WGS) entry which is preliminary data.</text>
</comment>
<dbReference type="InterPro" id="IPR009560">
    <property type="entry name" value="DUF1176"/>
</dbReference>
<evidence type="ECO:0000313" key="2">
    <source>
        <dbReference type="Proteomes" id="UP001431634"/>
    </source>
</evidence>
<protein>
    <submittedName>
        <fullName evidence="1">DUF1176 domain-containing protein</fullName>
    </submittedName>
</protein>
<keyword evidence="2" id="KW-1185">Reference proteome</keyword>
<evidence type="ECO:0000313" key="1">
    <source>
        <dbReference type="EMBL" id="MDI2090639.1"/>
    </source>
</evidence>
<name>A0ABT6Q0N2_9PROT</name>
<dbReference type="Pfam" id="PF06674">
    <property type="entry name" value="DUF1176"/>
    <property type="match status" value="1"/>
</dbReference>
<dbReference type="EMBL" id="JASBAO010000001">
    <property type="protein sequence ID" value="MDI2090639.1"/>
    <property type="molecule type" value="Genomic_DNA"/>
</dbReference>
<sequence length="351" mass="38484">MTLGFGLVMPWATYGNGVTFEHNDWQVACDNTRTCRAAGYSPEDAKNRVTVLLTRKAGVGQGVTARVQFADIQDDTDKMVSIPDDIILQIDNKSYGNIGSAQGKDINDDSLSIPLTASQTQALLQALKGTSTIAFVGRGQQWILPNNGATAVLLKMDDVQGRVGTPSALIKKGNKSDDNVLPALPMPVVYQKSLLKDDPKPWQSKLNWGLLKKDLKKTKMVGLDSCDILEQGDDNNEQFSPEVIAVLNHKRLLISGICARGAYNVAYGYWIINQQYPYQPRLITTVANSGIEGNEIVSSMKNRGIGDCWSRTVWVWNGDDFIKTYDGDSGMCRMITAGGAWDLPTYIAKVK</sequence>
<reference evidence="1" key="1">
    <citation type="submission" date="2023-05" db="EMBL/GenBank/DDBJ databases">
        <title>Whole genome sequence of Commensalibacter sp.</title>
        <authorList>
            <person name="Charoenyingcharoen P."/>
            <person name="Yukphan P."/>
        </authorList>
    </citation>
    <scope>NUCLEOTIDE SEQUENCE</scope>
    <source>
        <strain evidence="1">TBRC 16381</strain>
    </source>
</reference>